<dbReference type="FunFam" id="1.10.10.160:FF:000001">
    <property type="entry name" value="ATP-dependent DNA helicase"/>
    <property type="match status" value="1"/>
</dbReference>
<dbReference type="GO" id="GO:0005829">
    <property type="term" value="C:cytosol"/>
    <property type="evidence" value="ECO:0007669"/>
    <property type="project" value="TreeGrafter"/>
</dbReference>
<dbReference type="GO" id="GO:0005524">
    <property type="term" value="F:ATP binding"/>
    <property type="evidence" value="ECO:0007669"/>
    <property type="project" value="UniProtKB-UniRule"/>
</dbReference>
<dbReference type="Proteomes" id="UP000050929">
    <property type="component" value="Unassembled WGS sequence"/>
</dbReference>
<dbReference type="STRING" id="1423811.FC72_GL001584"/>
<dbReference type="PANTHER" id="PTHR11070:SF2">
    <property type="entry name" value="ATP-DEPENDENT DNA HELICASE SRS2"/>
    <property type="match status" value="1"/>
</dbReference>
<dbReference type="GO" id="GO:0006260">
    <property type="term" value="P:DNA replication"/>
    <property type="evidence" value="ECO:0007669"/>
    <property type="project" value="InterPro"/>
</dbReference>
<protein>
    <recommendedName>
        <fullName evidence="11">ATP-dependent DNA helicase</fullName>
        <ecNumber evidence="11">5.6.2.4</ecNumber>
    </recommendedName>
</protein>
<dbReference type="Gene3D" id="1.10.486.10">
    <property type="entry name" value="PCRA, domain 4"/>
    <property type="match status" value="1"/>
</dbReference>
<evidence type="ECO:0000256" key="8">
    <source>
        <dbReference type="ARBA" id="ARBA00034617"/>
    </source>
</evidence>
<comment type="catalytic activity">
    <reaction evidence="8">
        <text>Couples ATP hydrolysis with the unwinding of duplex DNA by translocating in the 3'-5' direction.</text>
        <dbReference type="EC" id="5.6.2.4"/>
    </reaction>
</comment>
<dbReference type="AlphaFoldDB" id="A0A0R1J1V2"/>
<dbReference type="GO" id="GO:0043138">
    <property type="term" value="F:3'-5' DNA helicase activity"/>
    <property type="evidence" value="ECO:0007669"/>
    <property type="project" value="UniProtKB-EC"/>
</dbReference>
<name>A0A0R1J1V2_9LACO</name>
<dbReference type="InterPro" id="IPR014017">
    <property type="entry name" value="DNA_helicase_UvrD-like_C"/>
</dbReference>
<feature type="binding site" evidence="10">
    <location>
        <begin position="28"/>
        <end position="35"/>
    </location>
    <ligand>
        <name>ATP</name>
        <dbReference type="ChEBI" id="CHEBI:30616"/>
    </ligand>
</feature>
<dbReference type="PATRIC" id="fig|1423811.3.peg.1610"/>
<dbReference type="GO" id="GO:0000725">
    <property type="term" value="P:recombinational repair"/>
    <property type="evidence" value="ECO:0007669"/>
    <property type="project" value="TreeGrafter"/>
</dbReference>
<evidence type="ECO:0000256" key="11">
    <source>
        <dbReference type="RuleBase" id="RU364053"/>
    </source>
</evidence>
<dbReference type="EMBL" id="AZDG01000004">
    <property type="protein sequence ID" value="KRK65208.1"/>
    <property type="molecule type" value="Genomic_DNA"/>
</dbReference>
<evidence type="ECO:0000256" key="10">
    <source>
        <dbReference type="PROSITE-ProRule" id="PRU00560"/>
    </source>
</evidence>
<dbReference type="NCBIfam" id="TIGR01073">
    <property type="entry name" value="pcrA"/>
    <property type="match status" value="1"/>
</dbReference>
<dbReference type="PROSITE" id="PS51217">
    <property type="entry name" value="UVRD_HELICASE_CTER"/>
    <property type="match status" value="1"/>
</dbReference>
<dbReference type="CDD" id="cd17932">
    <property type="entry name" value="DEXQc_UvrD"/>
    <property type="match status" value="1"/>
</dbReference>
<accession>A0A0R1J1V2</accession>
<evidence type="ECO:0000256" key="4">
    <source>
        <dbReference type="ARBA" id="ARBA00022806"/>
    </source>
</evidence>
<evidence type="ECO:0000256" key="9">
    <source>
        <dbReference type="ARBA" id="ARBA00048988"/>
    </source>
</evidence>
<evidence type="ECO:0000256" key="3">
    <source>
        <dbReference type="ARBA" id="ARBA00022801"/>
    </source>
</evidence>
<comment type="catalytic activity">
    <reaction evidence="9 11">
        <text>ATP + H2O = ADP + phosphate + H(+)</text>
        <dbReference type="Rhea" id="RHEA:13065"/>
        <dbReference type="ChEBI" id="CHEBI:15377"/>
        <dbReference type="ChEBI" id="CHEBI:15378"/>
        <dbReference type="ChEBI" id="CHEBI:30616"/>
        <dbReference type="ChEBI" id="CHEBI:43474"/>
        <dbReference type="ChEBI" id="CHEBI:456216"/>
        <dbReference type="EC" id="5.6.2.4"/>
    </reaction>
</comment>
<dbReference type="PANTHER" id="PTHR11070">
    <property type="entry name" value="UVRD / RECB / PCRA DNA HELICASE FAMILY MEMBER"/>
    <property type="match status" value="1"/>
</dbReference>
<dbReference type="PROSITE" id="PS51198">
    <property type="entry name" value="UVRD_HELICASE_ATP_BIND"/>
    <property type="match status" value="1"/>
</dbReference>
<evidence type="ECO:0000256" key="7">
    <source>
        <dbReference type="ARBA" id="ARBA00023235"/>
    </source>
</evidence>
<keyword evidence="6 11" id="KW-0238">DNA-binding</keyword>
<dbReference type="Gene3D" id="3.40.50.300">
    <property type="entry name" value="P-loop containing nucleotide triphosphate hydrolases"/>
    <property type="match status" value="2"/>
</dbReference>
<dbReference type="CDD" id="cd18807">
    <property type="entry name" value="SF1_C_UvrD"/>
    <property type="match status" value="1"/>
</dbReference>
<dbReference type="FunFam" id="1.10.486.10:FF:000003">
    <property type="entry name" value="ATP-dependent DNA helicase"/>
    <property type="match status" value="1"/>
</dbReference>
<dbReference type="GO" id="GO:0009314">
    <property type="term" value="P:response to radiation"/>
    <property type="evidence" value="ECO:0007669"/>
    <property type="project" value="UniProtKB-ARBA"/>
</dbReference>
<gene>
    <name evidence="14" type="ORF">FC72_GL001584</name>
</gene>
<dbReference type="InterPro" id="IPR014016">
    <property type="entry name" value="UvrD-like_ATP-bd"/>
</dbReference>
<dbReference type="Gene3D" id="1.10.10.160">
    <property type="match status" value="1"/>
</dbReference>
<dbReference type="InterPro" id="IPR027417">
    <property type="entry name" value="P-loop_NTPase"/>
</dbReference>
<dbReference type="GO" id="GO:0016887">
    <property type="term" value="F:ATP hydrolysis activity"/>
    <property type="evidence" value="ECO:0007669"/>
    <property type="project" value="RHEA"/>
</dbReference>
<evidence type="ECO:0000259" key="13">
    <source>
        <dbReference type="PROSITE" id="PS51217"/>
    </source>
</evidence>
<comment type="similarity">
    <text evidence="1 11">Belongs to the helicase family. UvrD subfamily.</text>
</comment>
<dbReference type="InterPro" id="IPR013986">
    <property type="entry name" value="DExx_box_DNA_helicase_dom_sf"/>
</dbReference>
<dbReference type="EC" id="5.6.2.4" evidence="11"/>
<evidence type="ECO:0000256" key="5">
    <source>
        <dbReference type="ARBA" id="ARBA00022840"/>
    </source>
</evidence>
<evidence type="ECO:0000256" key="6">
    <source>
        <dbReference type="ARBA" id="ARBA00023125"/>
    </source>
</evidence>
<evidence type="ECO:0000259" key="12">
    <source>
        <dbReference type="PROSITE" id="PS51198"/>
    </source>
</evidence>
<feature type="domain" description="UvrD-like helicase ATP-binding" evidence="12">
    <location>
        <begin position="7"/>
        <end position="286"/>
    </location>
</feature>
<organism evidence="14 15">
    <name type="scientific">Companilactobacillus tucceti DSM 20183</name>
    <dbReference type="NCBI Taxonomy" id="1423811"/>
    <lineage>
        <taxon>Bacteria</taxon>
        <taxon>Bacillati</taxon>
        <taxon>Bacillota</taxon>
        <taxon>Bacilli</taxon>
        <taxon>Lactobacillales</taxon>
        <taxon>Lactobacillaceae</taxon>
        <taxon>Companilactobacillus</taxon>
    </lineage>
</organism>
<evidence type="ECO:0000256" key="2">
    <source>
        <dbReference type="ARBA" id="ARBA00022741"/>
    </source>
</evidence>
<dbReference type="Pfam" id="PF00580">
    <property type="entry name" value="UvrD-helicase"/>
    <property type="match status" value="1"/>
</dbReference>
<keyword evidence="4 10" id="KW-0347">Helicase</keyword>
<sequence length="747" mass="85917">MDETMLKGLNTEQKEAVKTTEGPLLIMAGAGSGKTRVLTHRVAYLIEEKNVMPWHVLAITFTNKAAKEMKERIGKLLDEAANDIWVSTFHSLCVRILRRDIDKMGKSRSFTISDPSEQRTLMKQILNRMNLDPKRYDPRAILASISNAKNDLVTPESYAQDAKSPFEQIVANCYDAYTKEMERNQALDFDDLIMQTNILFEQCPDVLEYYQEKFQYIHVDEYQDTNEAQYKLVKQLGAKYRNVCVVGDADQSIYGWRGANMKNIMNFEEDYPEATTIKLEQNYRSTKTILSAANQVINHNENRKPKELWTDNKQGDKIKFYRGQNETDEALYVIDQIKSLLLKNFNYGDIAILYRTNAQSRTFEEKLLSANIPYKIIGGHKFYDRKEIKDILAYLRLVANHDDSMSFQRVINSPKRGIGPGTIDKLQNYADEHGWSLLEACENIELSPLAAKPRKTFESFYKMIDELTKMAQSNSMTDLMEQLLEQSDYVDELKKQNNLESQSRIENIQELLTVTTQFDQSYEPDPEIDETRLESFLTELSLVSDQDDLEEDQQEVTLMTLHAAKGLEFPVVFLVGMEEGIFPLSRSLMKQEELEEERRLAYVGITRAEKILYLTNAYSRMLYGRLQSNQVSRFVEEIDDDNLELVNKNAGSIPMRSKEKELPFSRRRHEAALHGSYKVEAKTKASGAQGAEKVRWNIGDKVMHKKWGEGTVVKVNGEGESAELDIAFDNEGIKRLLAEYAPIQKKS</sequence>
<keyword evidence="3 10" id="KW-0378">Hydrolase</keyword>
<keyword evidence="2 10" id="KW-0547">Nucleotide-binding</keyword>
<keyword evidence="5 10" id="KW-0067">ATP-binding</keyword>
<dbReference type="Pfam" id="PF13361">
    <property type="entry name" value="UvrD_C"/>
    <property type="match status" value="1"/>
</dbReference>
<dbReference type="SUPFAM" id="SSF52540">
    <property type="entry name" value="P-loop containing nucleoside triphosphate hydrolases"/>
    <property type="match status" value="1"/>
</dbReference>
<keyword evidence="15" id="KW-1185">Reference proteome</keyword>
<dbReference type="GO" id="GO:0003677">
    <property type="term" value="F:DNA binding"/>
    <property type="evidence" value="ECO:0007669"/>
    <property type="project" value="UniProtKB-KW"/>
</dbReference>
<evidence type="ECO:0000313" key="14">
    <source>
        <dbReference type="EMBL" id="KRK65208.1"/>
    </source>
</evidence>
<feature type="domain" description="UvrD-like helicase C-terminal" evidence="13">
    <location>
        <begin position="287"/>
        <end position="566"/>
    </location>
</feature>
<comment type="caution">
    <text evidence="14">The sequence shown here is derived from an EMBL/GenBank/DDBJ whole genome shotgun (WGS) entry which is preliminary data.</text>
</comment>
<reference evidence="14 15" key="1">
    <citation type="journal article" date="2015" name="Genome Announc.">
        <title>Expanding the biotechnology potential of lactobacilli through comparative genomics of 213 strains and associated genera.</title>
        <authorList>
            <person name="Sun Z."/>
            <person name="Harris H.M."/>
            <person name="McCann A."/>
            <person name="Guo C."/>
            <person name="Argimon S."/>
            <person name="Zhang W."/>
            <person name="Yang X."/>
            <person name="Jeffery I.B."/>
            <person name="Cooney J.C."/>
            <person name="Kagawa T.F."/>
            <person name="Liu W."/>
            <person name="Song Y."/>
            <person name="Salvetti E."/>
            <person name="Wrobel A."/>
            <person name="Rasinkangas P."/>
            <person name="Parkhill J."/>
            <person name="Rea M.C."/>
            <person name="O'Sullivan O."/>
            <person name="Ritari J."/>
            <person name="Douillard F.P."/>
            <person name="Paul Ross R."/>
            <person name="Yang R."/>
            <person name="Briner A.E."/>
            <person name="Felis G.E."/>
            <person name="de Vos W.M."/>
            <person name="Barrangou R."/>
            <person name="Klaenhammer T.R."/>
            <person name="Caufield P.W."/>
            <person name="Cui Y."/>
            <person name="Zhang H."/>
            <person name="O'Toole P.W."/>
        </authorList>
    </citation>
    <scope>NUCLEOTIDE SEQUENCE [LARGE SCALE GENOMIC DNA]</scope>
    <source>
        <strain evidence="14 15">DSM 20183</strain>
    </source>
</reference>
<keyword evidence="7" id="KW-0413">Isomerase</keyword>
<dbReference type="InterPro" id="IPR000212">
    <property type="entry name" value="DNA_helicase_UvrD/REP"/>
</dbReference>
<evidence type="ECO:0000313" key="15">
    <source>
        <dbReference type="Proteomes" id="UP000050929"/>
    </source>
</evidence>
<proteinExistence type="inferred from homology"/>
<dbReference type="InterPro" id="IPR005751">
    <property type="entry name" value="ATP-dep_DNA_helicase_PcrA"/>
</dbReference>
<dbReference type="Pfam" id="PF21196">
    <property type="entry name" value="PcrA_UvrD_tudor"/>
    <property type="match status" value="1"/>
</dbReference>
<evidence type="ECO:0000256" key="1">
    <source>
        <dbReference type="ARBA" id="ARBA00009922"/>
    </source>
</evidence>
<dbReference type="GO" id="GO:0033202">
    <property type="term" value="C:DNA helicase complex"/>
    <property type="evidence" value="ECO:0007669"/>
    <property type="project" value="TreeGrafter"/>
</dbReference>